<evidence type="ECO:0000256" key="5">
    <source>
        <dbReference type="ARBA" id="ARBA00049172"/>
    </source>
</evidence>
<dbReference type="AlphaFoldDB" id="A0A0L0FW97"/>
<dbReference type="GO" id="GO:0003864">
    <property type="term" value="F:3-methyl-2-oxobutanoate hydroxymethyltransferase activity"/>
    <property type="evidence" value="ECO:0007669"/>
    <property type="project" value="UniProtKB-EC"/>
</dbReference>
<accession>A0A0L0FW97</accession>
<sequence length="229" mass="24539">MILVGDSLAMVALGYESTTEITLEEMFHHSRAVSRGTKRSFLVGDMPFGSYQASPEDAARNAIRFIKEANVQAVKLEGGEHMGPAIEKVVGCGVPVLGHIGLTPQSVNVLGGFKVQGKTADSAQQLVKDALALQKAGCFAIVIEAVPSPIAEYITKQISIPTIGIGAGPHTSGQVLVTLDMLGVFDRFTPKFCRQYAQLASTCHNGLKKYIEDVRDQHKAQISSSQQEV</sequence>
<protein>
    <recommendedName>
        <fullName evidence="3">3-methyl-2-oxobutanoate hydroxymethyltransferase</fullName>
        <ecNumber evidence="3">2.1.2.11</ecNumber>
    </recommendedName>
</protein>
<dbReference type="CDD" id="cd06557">
    <property type="entry name" value="KPHMT-like"/>
    <property type="match status" value="1"/>
</dbReference>
<dbReference type="FunFam" id="3.20.20.60:FF:000003">
    <property type="entry name" value="3-methyl-2-oxobutanoate hydroxymethyltransferase"/>
    <property type="match status" value="1"/>
</dbReference>
<evidence type="ECO:0000256" key="3">
    <source>
        <dbReference type="ARBA" id="ARBA00012618"/>
    </source>
</evidence>
<dbReference type="PANTHER" id="PTHR20881:SF0">
    <property type="entry name" value="3-METHYL-2-OXOBUTANOATE HYDROXYMETHYLTRANSFERASE"/>
    <property type="match status" value="1"/>
</dbReference>
<dbReference type="GO" id="GO:0000287">
    <property type="term" value="F:magnesium ion binding"/>
    <property type="evidence" value="ECO:0007669"/>
    <property type="project" value="TreeGrafter"/>
</dbReference>
<dbReference type="OrthoDB" id="425211at2759"/>
<reference evidence="6 7" key="1">
    <citation type="submission" date="2011-02" db="EMBL/GenBank/DDBJ databases">
        <title>The Genome Sequence of Sphaeroforma arctica JP610.</title>
        <authorList>
            <consortium name="The Broad Institute Genome Sequencing Platform"/>
            <person name="Russ C."/>
            <person name="Cuomo C."/>
            <person name="Young S.K."/>
            <person name="Zeng Q."/>
            <person name="Gargeya S."/>
            <person name="Alvarado L."/>
            <person name="Berlin A."/>
            <person name="Chapman S.B."/>
            <person name="Chen Z."/>
            <person name="Freedman E."/>
            <person name="Gellesch M."/>
            <person name="Goldberg J."/>
            <person name="Griggs A."/>
            <person name="Gujja S."/>
            <person name="Heilman E."/>
            <person name="Heiman D."/>
            <person name="Howarth C."/>
            <person name="Mehta T."/>
            <person name="Neiman D."/>
            <person name="Pearson M."/>
            <person name="Roberts A."/>
            <person name="Saif S."/>
            <person name="Shea T."/>
            <person name="Shenoy N."/>
            <person name="Sisk P."/>
            <person name="Stolte C."/>
            <person name="Sykes S."/>
            <person name="White J."/>
            <person name="Yandava C."/>
            <person name="Burger G."/>
            <person name="Gray M.W."/>
            <person name="Holland P.W.H."/>
            <person name="King N."/>
            <person name="Lang F.B.F."/>
            <person name="Roger A.J."/>
            <person name="Ruiz-Trillo I."/>
            <person name="Haas B."/>
            <person name="Nusbaum C."/>
            <person name="Birren B."/>
        </authorList>
    </citation>
    <scope>NUCLEOTIDE SEQUENCE [LARGE SCALE GENOMIC DNA]</scope>
    <source>
        <strain evidence="6 7">JP610</strain>
    </source>
</reference>
<dbReference type="InterPro" id="IPR003700">
    <property type="entry name" value="Pantoate_hydroxy_MeTrfase"/>
</dbReference>
<gene>
    <name evidence="6" type="ORF">SARC_06567</name>
</gene>
<dbReference type="EMBL" id="KQ242070">
    <property type="protein sequence ID" value="KNC81087.1"/>
    <property type="molecule type" value="Genomic_DNA"/>
</dbReference>
<dbReference type="PANTHER" id="PTHR20881">
    <property type="entry name" value="3-METHYL-2-OXOBUTANOATE HYDROXYMETHYLTRANSFERASE"/>
    <property type="match status" value="1"/>
</dbReference>
<dbReference type="InterPro" id="IPR015813">
    <property type="entry name" value="Pyrv/PenolPyrv_kinase-like_dom"/>
</dbReference>
<dbReference type="eggNOG" id="KOG2949">
    <property type="taxonomic scope" value="Eukaryota"/>
</dbReference>
<name>A0A0L0FW97_9EUKA</name>
<dbReference type="Gene3D" id="3.20.20.60">
    <property type="entry name" value="Phosphoenolpyruvate-binding domains"/>
    <property type="match status" value="1"/>
</dbReference>
<keyword evidence="4 6" id="KW-0808">Transferase</keyword>
<evidence type="ECO:0000256" key="2">
    <source>
        <dbReference type="ARBA" id="ARBA00008676"/>
    </source>
</evidence>
<dbReference type="GO" id="GO:0005739">
    <property type="term" value="C:mitochondrion"/>
    <property type="evidence" value="ECO:0007669"/>
    <property type="project" value="TreeGrafter"/>
</dbReference>
<dbReference type="HAMAP" id="MF_00156">
    <property type="entry name" value="PanB"/>
    <property type="match status" value="1"/>
</dbReference>
<comment type="catalytic activity">
    <reaction evidence="5">
        <text>(6R)-5,10-methylene-5,6,7,8-tetrahydrofolate + 3-methyl-2-oxobutanoate + H2O = 2-dehydropantoate + (6S)-5,6,7,8-tetrahydrofolate</text>
        <dbReference type="Rhea" id="RHEA:11824"/>
        <dbReference type="ChEBI" id="CHEBI:11561"/>
        <dbReference type="ChEBI" id="CHEBI:11851"/>
        <dbReference type="ChEBI" id="CHEBI:15377"/>
        <dbReference type="ChEBI" id="CHEBI:15636"/>
        <dbReference type="ChEBI" id="CHEBI:57453"/>
        <dbReference type="EC" id="2.1.2.11"/>
    </reaction>
</comment>
<organism evidence="6 7">
    <name type="scientific">Sphaeroforma arctica JP610</name>
    <dbReference type="NCBI Taxonomy" id="667725"/>
    <lineage>
        <taxon>Eukaryota</taxon>
        <taxon>Ichthyosporea</taxon>
        <taxon>Ichthyophonida</taxon>
        <taxon>Sphaeroforma</taxon>
    </lineage>
</organism>
<dbReference type="GO" id="GO:0008168">
    <property type="term" value="F:methyltransferase activity"/>
    <property type="evidence" value="ECO:0007669"/>
    <property type="project" value="UniProtKB-KW"/>
</dbReference>
<proteinExistence type="inferred from homology"/>
<comment type="pathway">
    <text evidence="1">Cofactor biosynthesis; (R)-pantothenate biosynthesis; (R)-pantoate from 3-methyl-2-oxobutanoate: step 1/2.</text>
</comment>
<evidence type="ECO:0000313" key="7">
    <source>
        <dbReference type="Proteomes" id="UP000054560"/>
    </source>
</evidence>
<evidence type="ECO:0000313" key="6">
    <source>
        <dbReference type="EMBL" id="KNC81087.1"/>
    </source>
</evidence>
<keyword evidence="6" id="KW-0489">Methyltransferase</keyword>
<dbReference type="InterPro" id="IPR040442">
    <property type="entry name" value="Pyrv_kinase-like_dom_sf"/>
</dbReference>
<dbReference type="PIRSF" id="PIRSF000388">
    <property type="entry name" value="Pantoate_hydroxy_MeTrfase"/>
    <property type="match status" value="1"/>
</dbReference>
<dbReference type="NCBIfam" id="TIGR00222">
    <property type="entry name" value="panB"/>
    <property type="match status" value="1"/>
</dbReference>
<dbReference type="STRING" id="667725.A0A0L0FW97"/>
<dbReference type="NCBIfam" id="NF001452">
    <property type="entry name" value="PRK00311.1"/>
    <property type="match status" value="1"/>
</dbReference>
<dbReference type="SUPFAM" id="SSF51621">
    <property type="entry name" value="Phosphoenolpyruvate/pyruvate domain"/>
    <property type="match status" value="1"/>
</dbReference>
<dbReference type="RefSeq" id="XP_014154989.1">
    <property type="nucleotide sequence ID" value="XM_014299514.1"/>
</dbReference>
<dbReference type="GO" id="GO:0032259">
    <property type="term" value="P:methylation"/>
    <property type="evidence" value="ECO:0007669"/>
    <property type="project" value="UniProtKB-KW"/>
</dbReference>
<dbReference type="EC" id="2.1.2.11" evidence="3"/>
<evidence type="ECO:0000256" key="4">
    <source>
        <dbReference type="ARBA" id="ARBA00022679"/>
    </source>
</evidence>
<evidence type="ECO:0000256" key="1">
    <source>
        <dbReference type="ARBA" id="ARBA00005033"/>
    </source>
</evidence>
<dbReference type="UniPathway" id="UPA00028">
    <property type="reaction ID" value="UER00003"/>
</dbReference>
<dbReference type="Pfam" id="PF02548">
    <property type="entry name" value="Pantoate_transf"/>
    <property type="match status" value="1"/>
</dbReference>
<dbReference type="GO" id="GO:0015940">
    <property type="term" value="P:pantothenate biosynthetic process"/>
    <property type="evidence" value="ECO:0007669"/>
    <property type="project" value="UniProtKB-UniPathway"/>
</dbReference>
<dbReference type="Proteomes" id="UP000054560">
    <property type="component" value="Unassembled WGS sequence"/>
</dbReference>
<comment type="similarity">
    <text evidence="2">Belongs to the PanB family.</text>
</comment>
<keyword evidence="7" id="KW-1185">Reference proteome</keyword>
<dbReference type="GeneID" id="25907071"/>